<organism evidence="1 2">
    <name type="scientific">Rosa chinensis</name>
    <name type="common">China rose</name>
    <dbReference type="NCBI Taxonomy" id="74649"/>
    <lineage>
        <taxon>Eukaryota</taxon>
        <taxon>Viridiplantae</taxon>
        <taxon>Streptophyta</taxon>
        <taxon>Embryophyta</taxon>
        <taxon>Tracheophyta</taxon>
        <taxon>Spermatophyta</taxon>
        <taxon>Magnoliopsida</taxon>
        <taxon>eudicotyledons</taxon>
        <taxon>Gunneridae</taxon>
        <taxon>Pentapetalae</taxon>
        <taxon>rosids</taxon>
        <taxon>fabids</taxon>
        <taxon>Rosales</taxon>
        <taxon>Rosaceae</taxon>
        <taxon>Rosoideae</taxon>
        <taxon>Rosoideae incertae sedis</taxon>
        <taxon>Rosa</taxon>
    </lineage>
</organism>
<dbReference type="EMBL" id="PDCK01000045">
    <property type="protein sequence ID" value="PRQ21549.1"/>
    <property type="molecule type" value="Genomic_DNA"/>
</dbReference>
<comment type="caution">
    <text evidence="1">The sequence shown here is derived from an EMBL/GenBank/DDBJ whole genome shotgun (WGS) entry which is preliminary data.</text>
</comment>
<dbReference type="Gramene" id="PRQ21549">
    <property type="protein sequence ID" value="PRQ21549"/>
    <property type="gene ID" value="RchiOBHm_Chr7g0240441"/>
</dbReference>
<evidence type="ECO:0000313" key="2">
    <source>
        <dbReference type="Proteomes" id="UP000238479"/>
    </source>
</evidence>
<accession>A0A2P6PI02</accession>
<keyword evidence="2" id="KW-1185">Reference proteome</keyword>
<protein>
    <submittedName>
        <fullName evidence="1">Uncharacterized protein</fullName>
    </submittedName>
</protein>
<reference evidence="1 2" key="1">
    <citation type="journal article" date="2018" name="Nat. Genet.">
        <title>The Rosa genome provides new insights in the design of modern roses.</title>
        <authorList>
            <person name="Bendahmane M."/>
        </authorList>
    </citation>
    <scope>NUCLEOTIDE SEQUENCE [LARGE SCALE GENOMIC DNA]</scope>
    <source>
        <strain evidence="2">cv. Old Blush</strain>
    </source>
</reference>
<name>A0A2P6PI02_ROSCH</name>
<evidence type="ECO:0000313" key="1">
    <source>
        <dbReference type="EMBL" id="PRQ21549.1"/>
    </source>
</evidence>
<sequence length="58" mass="7229">MKFPRARVQFQMEYSISSRRNPIVRRRGQRSLRRPKHDEKVGRYSENHFNSFRFDLFI</sequence>
<proteinExistence type="predicted"/>
<dbReference type="AlphaFoldDB" id="A0A2P6PI02"/>
<dbReference type="Proteomes" id="UP000238479">
    <property type="component" value="Chromosome 7"/>
</dbReference>
<gene>
    <name evidence="1" type="ORF">RchiOBHm_Chr7g0240441</name>
</gene>